<dbReference type="GO" id="GO:0006281">
    <property type="term" value="P:DNA repair"/>
    <property type="evidence" value="ECO:0007669"/>
    <property type="project" value="UniProtKB-KW"/>
</dbReference>
<reference evidence="3 4" key="1">
    <citation type="journal article" date="2017" name="Genome Biol. Evol.">
        <title>Phytophthora megakarya and P. palmivora, closely related causal agents of cacao black pod rot, underwent increases in genome sizes and gene numbers by different mechanisms.</title>
        <authorList>
            <person name="Ali S.S."/>
            <person name="Shao J."/>
            <person name="Lary D.J."/>
            <person name="Kronmiller B."/>
            <person name="Shen D."/>
            <person name="Strem M.D."/>
            <person name="Amoako-Attah I."/>
            <person name="Akrofi A.Y."/>
            <person name="Begoude B.A."/>
            <person name="Ten Hoopen G.M."/>
            <person name="Coulibaly K."/>
            <person name="Kebe B.I."/>
            <person name="Melnick R.L."/>
            <person name="Guiltinan M.J."/>
            <person name="Tyler B.M."/>
            <person name="Meinhardt L.W."/>
            <person name="Bailey B.A."/>
        </authorList>
    </citation>
    <scope>NUCLEOTIDE SEQUENCE [LARGE SCALE GENOMIC DNA]</scope>
    <source>
        <strain evidence="4">sbr112.9</strain>
    </source>
</reference>
<dbReference type="Pfam" id="PF05970">
    <property type="entry name" value="PIF1"/>
    <property type="match status" value="1"/>
</dbReference>
<protein>
    <recommendedName>
        <fullName evidence="1">ATP-dependent DNA helicase</fullName>
        <ecNumber evidence="1">5.6.2.3</ecNumber>
    </recommendedName>
</protein>
<dbReference type="GO" id="GO:0043139">
    <property type="term" value="F:5'-3' DNA helicase activity"/>
    <property type="evidence" value="ECO:0007669"/>
    <property type="project" value="UniProtKB-EC"/>
</dbReference>
<dbReference type="PANTHER" id="PTHR10492:SF57">
    <property type="entry name" value="ATP-DEPENDENT DNA HELICASE"/>
    <property type="match status" value="1"/>
</dbReference>
<gene>
    <name evidence="3" type="ORF">PHPALM_28327</name>
</gene>
<evidence type="ECO:0000259" key="2">
    <source>
        <dbReference type="Pfam" id="PF05970"/>
    </source>
</evidence>
<dbReference type="GO" id="GO:0005524">
    <property type="term" value="F:ATP binding"/>
    <property type="evidence" value="ECO:0007669"/>
    <property type="project" value="UniProtKB-KW"/>
</dbReference>
<sequence length="180" mass="20181">MIKLLELSINQKSVRDCPLSMGLEGLGIHIASQHTCTRLDSKIAIAVASSGIASLLQLGRRTAHSTCKIPLRLDENLTCSIYKQSHLRKSIEKAHLVVWDEAPMTHRHASTSRKKGMLAETIDIVYIMETLHTIFRFCVGEGRHDVNPTLGSKYMKILRDMVTDNPPDEIEEDPEIIPRA</sequence>
<dbReference type="EC" id="5.6.2.3" evidence="1"/>
<comment type="cofactor">
    <cofactor evidence="1">
        <name>Mg(2+)</name>
        <dbReference type="ChEBI" id="CHEBI:18420"/>
    </cofactor>
</comment>
<dbReference type="InterPro" id="IPR027417">
    <property type="entry name" value="P-loop_NTPase"/>
</dbReference>
<name>A0A2P4XAC2_9STRA</name>
<keyword evidence="1" id="KW-0378">Hydrolase</keyword>
<keyword evidence="1" id="KW-0067">ATP-binding</keyword>
<keyword evidence="4" id="KW-1185">Reference proteome</keyword>
<evidence type="ECO:0000313" key="4">
    <source>
        <dbReference type="Proteomes" id="UP000237271"/>
    </source>
</evidence>
<dbReference type="Gene3D" id="3.40.50.300">
    <property type="entry name" value="P-loop containing nucleotide triphosphate hydrolases"/>
    <property type="match status" value="1"/>
</dbReference>
<accession>A0A2P4XAC2</accession>
<proteinExistence type="inferred from homology"/>
<keyword evidence="1" id="KW-0227">DNA damage</keyword>
<dbReference type="PANTHER" id="PTHR10492">
    <property type="match status" value="1"/>
</dbReference>
<dbReference type="GO" id="GO:0006310">
    <property type="term" value="P:DNA recombination"/>
    <property type="evidence" value="ECO:0007669"/>
    <property type="project" value="UniProtKB-KW"/>
</dbReference>
<evidence type="ECO:0000313" key="3">
    <source>
        <dbReference type="EMBL" id="POM62510.1"/>
    </source>
</evidence>
<dbReference type="GO" id="GO:0016887">
    <property type="term" value="F:ATP hydrolysis activity"/>
    <property type="evidence" value="ECO:0007669"/>
    <property type="project" value="RHEA"/>
</dbReference>
<comment type="similarity">
    <text evidence="1">Belongs to the helicase family.</text>
</comment>
<organism evidence="3 4">
    <name type="scientific">Phytophthora palmivora</name>
    <dbReference type="NCBI Taxonomy" id="4796"/>
    <lineage>
        <taxon>Eukaryota</taxon>
        <taxon>Sar</taxon>
        <taxon>Stramenopiles</taxon>
        <taxon>Oomycota</taxon>
        <taxon>Peronosporomycetes</taxon>
        <taxon>Peronosporales</taxon>
        <taxon>Peronosporaceae</taxon>
        <taxon>Phytophthora</taxon>
    </lineage>
</organism>
<comment type="catalytic activity">
    <reaction evidence="1">
        <text>ATP + H2O = ADP + phosphate + H(+)</text>
        <dbReference type="Rhea" id="RHEA:13065"/>
        <dbReference type="ChEBI" id="CHEBI:15377"/>
        <dbReference type="ChEBI" id="CHEBI:15378"/>
        <dbReference type="ChEBI" id="CHEBI:30616"/>
        <dbReference type="ChEBI" id="CHEBI:43474"/>
        <dbReference type="ChEBI" id="CHEBI:456216"/>
        <dbReference type="EC" id="5.6.2.3"/>
    </reaction>
</comment>
<dbReference type="GO" id="GO:0000723">
    <property type="term" value="P:telomere maintenance"/>
    <property type="evidence" value="ECO:0007669"/>
    <property type="project" value="InterPro"/>
</dbReference>
<dbReference type="InterPro" id="IPR010285">
    <property type="entry name" value="DNA_helicase_pif1-like_DEAD"/>
</dbReference>
<comment type="caution">
    <text evidence="3">The sequence shown here is derived from an EMBL/GenBank/DDBJ whole genome shotgun (WGS) entry which is preliminary data.</text>
</comment>
<keyword evidence="1" id="KW-0233">DNA recombination</keyword>
<keyword evidence="1 3" id="KW-0347">Helicase</keyword>
<feature type="domain" description="DNA helicase Pif1-like DEAD-box helicase" evidence="2">
    <location>
        <begin position="38"/>
        <end position="109"/>
    </location>
</feature>
<dbReference type="Proteomes" id="UP000237271">
    <property type="component" value="Unassembled WGS sequence"/>
</dbReference>
<dbReference type="OrthoDB" id="126875at2759"/>
<keyword evidence="1" id="KW-0234">DNA repair</keyword>
<dbReference type="AlphaFoldDB" id="A0A2P4XAC2"/>
<evidence type="ECO:0000256" key="1">
    <source>
        <dbReference type="RuleBase" id="RU363044"/>
    </source>
</evidence>
<dbReference type="EMBL" id="NCKW01015553">
    <property type="protein sequence ID" value="POM62510.1"/>
    <property type="molecule type" value="Genomic_DNA"/>
</dbReference>
<keyword evidence="1" id="KW-0547">Nucleotide-binding</keyword>